<keyword evidence="4" id="KW-0325">Glycoprotein</keyword>
<feature type="domain" description="Kazal-like" evidence="5">
    <location>
        <begin position="68"/>
        <end position="117"/>
    </location>
</feature>
<dbReference type="SMART" id="SM00274">
    <property type="entry name" value="FOLN"/>
    <property type="match status" value="3"/>
</dbReference>
<dbReference type="PROSITE" id="PS51465">
    <property type="entry name" value="KAZAL_2"/>
    <property type="match status" value="3"/>
</dbReference>
<dbReference type="GeneID" id="100374325"/>
<dbReference type="SMART" id="SM00280">
    <property type="entry name" value="KAZAL"/>
    <property type="match status" value="3"/>
</dbReference>
<dbReference type="InterPro" id="IPR003645">
    <property type="entry name" value="Fol_N"/>
</dbReference>
<dbReference type="InterPro" id="IPR036058">
    <property type="entry name" value="Kazal_dom_sf"/>
</dbReference>
<dbReference type="Pfam" id="PF07648">
    <property type="entry name" value="Kazal_2"/>
    <property type="match status" value="3"/>
</dbReference>
<keyword evidence="1" id="KW-0732">Signal</keyword>
<accession>A0ABM0GSY5</accession>
<keyword evidence="2" id="KW-0677">Repeat</keyword>
<dbReference type="PANTHER" id="PTHR13866">
    <property type="entry name" value="SPARC OSTEONECTIN"/>
    <property type="match status" value="1"/>
</dbReference>
<dbReference type="Pfam" id="PF21333">
    <property type="entry name" value="FST_N"/>
    <property type="match status" value="1"/>
</dbReference>
<dbReference type="Proteomes" id="UP000694865">
    <property type="component" value="Unplaced"/>
</dbReference>
<dbReference type="Gene3D" id="3.30.60.30">
    <property type="match status" value="3"/>
</dbReference>
<keyword evidence="6" id="KW-1185">Reference proteome</keyword>
<evidence type="ECO:0000256" key="4">
    <source>
        <dbReference type="ARBA" id="ARBA00023180"/>
    </source>
</evidence>
<evidence type="ECO:0000313" key="6">
    <source>
        <dbReference type="Proteomes" id="UP000694865"/>
    </source>
</evidence>
<dbReference type="CDD" id="cd00104">
    <property type="entry name" value="KAZAL_FS"/>
    <property type="match status" value="2"/>
</dbReference>
<evidence type="ECO:0000259" key="5">
    <source>
        <dbReference type="PROSITE" id="PS51465"/>
    </source>
</evidence>
<dbReference type="Gene3D" id="3.90.290.10">
    <property type="entry name" value="TGF-beta binding (TB) domain"/>
    <property type="match status" value="1"/>
</dbReference>
<dbReference type="InterPro" id="IPR036773">
    <property type="entry name" value="TB_dom_sf"/>
</dbReference>
<name>A0ABM0GSY5_SACKO</name>
<proteinExistence type="predicted"/>
<organism evidence="6 7">
    <name type="scientific">Saccoglossus kowalevskii</name>
    <name type="common">Acorn worm</name>
    <dbReference type="NCBI Taxonomy" id="10224"/>
    <lineage>
        <taxon>Eukaryota</taxon>
        <taxon>Metazoa</taxon>
        <taxon>Hemichordata</taxon>
        <taxon>Enteropneusta</taxon>
        <taxon>Harrimaniidae</taxon>
        <taxon>Saccoglossus</taxon>
    </lineage>
</organism>
<reference evidence="7" key="1">
    <citation type="submission" date="2025-08" db="UniProtKB">
        <authorList>
            <consortium name="RefSeq"/>
        </authorList>
    </citation>
    <scope>IDENTIFICATION</scope>
    <source>
        <tissue evidence="7">Testes</tissue>
    </source>
</reference>
<evidence type="ECO:0000256" key="1">
    <source>
        <dbReference type="ARBA" id="ARBA00022729"/>
    </source>
</evidence>
<dbReference type="SUPFAM" id="SSF100895">
    <property type="entry name" value="Kazal-type serine protease inhibitors"/>
    <property type="match status" value="3"/>
</dbReference>
<evidence type="ECO:0000256" key="2">
    <source>
        <dbReference type="ARBA" id="ARBA00022737"/>
    </source>
</evidence>
<evidence type="ECO:0000256" key="3">
    <source>
        <dbReference type="ARBA" id="ARBA00023157"/>
    </source>
</evidence>
<evidence type="ECO:0000313" key="7">
    <source>
        <dbReference type="RefSeq" id="XP_002736683.1"/>
    </source>
</evidence>
<protein>
    <submittedName>
        <fullName evidence="7">Follistatin-like</fullName>
    </submittedName>
</protein>
<sequence length="386" mass="42765">MTKKDCCASGALRMAWSADDVSFGTLFKWKVAKTGPLSCILCQDSCEHAQCGRDRRCKMNRKNKPRCVCSLKCSRDERRGAICGTDSRTYANKCAMRKYRCKQRRDIEVAYHGECQTTCNGVVCPGNLSCIVDQHNRPHCVSCQTECPSPAPYDMLCGLDGVTYESSCQLMAATCLLGSSIGVAYSGRCRGPQSCDKFSCIQGKKCLVTADSGIPQCVTCNQTDCNKETDPDGVVDNRICGSDNQTYQSCCEMRKSSCNKGISIEIKHFGQCENTTLTPTQVSPKLMTTYHARVENSTLVDWTREEAPLESESTVLGNALSSEDIWEESHHSVNYSDDYVTSDDSDSVHEGAIEYIDTIDGFPDGRPIMTLDDLEQFIRNSSFRMQ</sequence>
<gene>
    <name evidence="7" type="primary">LOC100374325</name>
</gene>
<dbReference type="RefSeq" id="XP_002736683.1">
    <property type="nucleotide sequence ID" value="XM_002736637.1"/>
</dbReference>
<keyword evidence="3" id="KW-1015">Disulfide bond</keyword>
<dbReference type="InterPro" id="IPR002350">
    <property type="entry name" value="Kazal_dom"/>
</dbReference>
<feature type="domain" description="Kazal-like" evidence="5">
    <location>
        <begin position="218"/>
        <end position="274"/>
    </location>
</feature>
<dbReference type="PANTHER" id="PTHR13866:SF29">
    <property type="entry name" value="FOLLISTATIN"/>
    <property type="match status" value="1"/>
</dbReference>
<feature type="domain" description="Kazal-like" evidence="5">
    <location>
        <begin position="141"/>
        <end position="191"/>
    </location>
</feature>